<dbReference type="OMA" id="MAIVQWC"/>
<evidence type="ECO:0000256" key="6">
    <source>
        <dbReference type="SAM" id="Phobius"/>
    </source>
</evidence>
<organism evidence="7 8">
    <name type="scientific">Rhizophagus irregularis (strain DAOM 197198w)</name>
    <name type="common">Glomus intraradices</name>
    <dbReference type="NCBI Taxonomy" id="1432141"/>
    <lineage>
        <taxon>Eukaryota</taxon>
        <taxon>Fungi</taxon>
        <taxon>Fungi incertae sedis</taxon>
        <taxon>Mucoromycota</taxon>
        <taxon>Glomeromycotina</taxon>
        <taxon>Glomeromycetes</taxon>
        <taxon>Glomerales</taxon>
        <taxon>Glomeraceae</taxon>
        <taxon>Rhizophagus</taxon>
    </lineage>
</organism>
<comment type="similarity">
    <text evidence="2">Belongs to the TVP18 family.</text>
</comment>
<proteinExistence type="inferred from homology"/>
<sequence length="139" mass="15375">MGFIEEFKSRNFSIYAQWAGILSIPFLFLAGGLAFLTFVVFAIIAWILAFILIFIEVPFCLKICPTSQNFDAFIRIFENNLIRTIGYLAFSVVIFIFVTKSAFYVMPGLSLAIAGICYGIAALKHQNHVSSKLTGGTGV</sequence>
<reference evidence="7 8" key="1">
    <citation type="submission" date="2014-02" db="EMBL/GenBank/DDBJ databases">
        <title>Single nucleus genome sequencing reveals high similarity among nuclei of an endomycorrhizal fungus.</title>
        <authorList>
            <person name="Lin K."/>
            <person name="Geurts R."/>
            <person name="Zhang Z."/>
            <person name="Limpens E."/>
            <person name="Saunders D.G."/>
            <person name="Mu D."/>
            <person name="Pang E."/>
            <person name="Cao H."/>
            <person name="Cha H."/>
            <person name="Lin T."/>
            <person name="Zhou Q."/>
            <person name="Shang Y."/>
            <person name="Li Y."/>
            <person name="Ivanov S."/>
            <person name="Sharma T."/>
            <person name="Velzen R.V."/>
            <person name="Ruijter N.D."/>
            <person name="Aanen D.K."/>
            <person name="Win J."/>
            <person name="Kamoun S."/>
            <person name="Bisseling T."/>
            <person name="Huang S."/>
        </authorList>
    </citation>
    <scope>NUCLEOTIDE SEQUENCE [LARGE SCALE GENOMIC DNA]</scope>
    <source>
        <strain evidence="8">DAOM197198w</strain>
    </source>
</reference>
<name>A0A015JM54_RHIIW</name>
<keyword evidence="4 6" id="KW-1133">Transmembrane helix</keyword>
<dbReference type="GO" id="GO:0016192">
    <property type="term" value="P:vesicle-mediated transport"/>
    <property type="evidence" value="ECO:0007669"/>
    <property type="project" value="TreeGrafter"/>
</dbReference>
<dbReference type="Proteomes" id="UP000022910">
    <property type="component" value="Unassembled WGS sequence"/>
</dbReference>
<protein>
    <submittedName>
        <fullName evidence="7">Tvp18p</fullName>
    </submittedName>
</protein>
<gene>
    <name evidence="7" type="ORF">RirG_086100</name>
</gene>
<accession>A0A015JM54</accession>
<feature type="transmembrane region" description="Helical" evidence="6">
    <location>
        <begin position="104"/>
        <end position="123"/>
    </location>
</feature>
<evidence type="ECO:0000256" key="1">
    <source>
        <dbReference type="ARBA" id="ARBA00004127"/>
    </source>
</evidence>
<evidence type="ECO:0000256" key="4">
    <source>
        <dbReference type="ARBA" id="ARBA00022989"/>
    </source>
</evidence>
<keyword evidence="5 6" id="KW-0472">Membrane</keyword>
<dbReference type="HOGENOM" id="CLU_118698_0_0_1"/>
<comment type="subcellular location">
    <subcellularLocation>
        <location evidence="1">Endomembrane system</location>
        <topology evidence="1">Multi-pass membrane protein</topology>
    </subcellularLocation>
</comment>
<dbReference type="OrthoDB" id="5591789at2759"/>
<evidence type="ECO:0000256" key="3">
    <source>
        <dbReference type="ARBA" id="ARBA00022692"/>
    </source>
</evidence>
<keyword evidence="8" id="KW-1185">Reference proteome</keyword>
<dbReference type="InterPro" id="IPR019365">
    <property type="entry name" value="TVP18/Ca-channel_flower"/>
</dbReference>
<feature type="transmembrane region" description="Helical" evidence="6">
    <location>
        <begin position="12"/>
        <end position="29"/>
    </location>
</feature>
<evidence type="ECO:0000256" key="5">
    <source>
        <dbReference type="ARBA" id="ARBA00023136"/>
    </source>
</evidence>
<dbReference type="GO" id="GO:0012505">
    <property type="term" value="C:endomembrane system"/>
    <property type="evidence" value="ECO:0007669"/>
    <property type="project" value="UniProtKB-SubCell"/>
</dbReference>
<dbReference type="SMART" id="SM01077">
    <property type="entry name" value="Cg6151-P"/>
    <property type="match status" value="1"/>
</dbReference>
<evidence type="ECO:0000313" key="7">
    <source>
        <dbReference type="EMBL" id="EXX70587.1"/>
    </source>
</evidence>
<comment type="caution">
    <text evidence="7">The sequence shown here is derived from an EMBL/GenBank/DDBJ whole genome shotgun (WGS) entry which is preliminary data.</text>
</comment>
<feature type="transmembrane region" description="Helical" evidence="6">
    <location>
        <begin position="35"/>
        <end position="61"/>
    </location>
</feature>
<keyword evidence="3 6" id="KW-0812">Transmembrane</keyword>
<dbReference type="AlphaFoldDB" id="A0A015JM54"/>
<feature type="transmembrane region" description="Helical" evidence="6">
    <location>
        <begin position="81"/>
        <end position="98"/>
    </location>
</feature>
<dbReference type="PANTHER" id="PTHR13314:SF2">
    <property type="entry name" value="CALCIUM CHANNEL FLOWER HOMOLOG"/>
    <property type="match status" value="1"/>
</dbReference>
<dbReference type="EMBL" id="JEMT01016564">
    <property type="protein sequence ID" value="EXX70587.1"/>
    <property type="molecule type" value="Genomic_DNA"/>
</dbReference>
<dbReference type="GO" id="GO:0016020">
    <property type="term" value="C:membrane"/>
    <property type="evidence" value="ECO:0007669"/>
    <property type="project" value="InterPro"/>
</dbReference>
<evidence type="ECO:0000256" key="2">
    <source>
        <dbReference type="ARBA" id="ARBA00005738"/>
    </source>
</evidence>
<evidence type="ECO:0000313" key="8">
    <source>
        <dbReference type="Proteomes" id="UP000022910"/>
    </source>
</evidence>
<dbReference type="Pfam" id="PF10233">
    <property type="entry name" value="Cg6151-P"/>
    <property type="match status" value="1"/>
</dbReference>
<dbReference type="STRING" id="1432141.A0A015JM54"/>
<dbReference type="PANTHER" id="PTHR13314">
    <property type="entry name" value="CALCIUM CHANNEL FLOWER HOMOLOG"/>
    <property type="match status" value="1"/>
</dbReference>